<gene>
    <name evidence="2" type="ORF">K461DRAFT_296958</name>
</gene>
<dbReference type="PANTHER" id="PTHR33048">
    <property type="entry name" value="PTH11-LIKE INTEGRAL MEMBRANE PROTEIN (AFU_ORTHOLOGUE AFUA_5G11245)"/>
    <property type="match status" value="1"/>
</dbReference>
<proteinExistence type="predicted"/>
<dbReference type="EMBL" id="ML996091">
    <property type="protein sequence ID" value="KAF2149494.1"/>
    <property type="molecule type" value="Genomic_DNA"/>
</dbReference>
<dbReference type="OrthoDB" id="3923077at2759"/>
<dbReference type="Proteomes" id="UP000799439">
    <property type="component" value="Unassembled WGS sequence"/>
</dbReference>
<dbReference type="PANTHER" id="PTHR33048:SF47">
    <property type="entry name" value="INTEGRAL MEMBRANE PROTEIN-RELATED"/>
    <property type="match status" value="1"/>
</dbReference>
<reference evidence="2" key="1">
    <citation type="journal article" date="2020" name="Stud. Mycol.">
        <title>101 Dothideomycetes genomes: a test case for predicting lifestyles and emergence of pathogens.</title>
        <authorList>
            <person name="Haridas S."/>
            <person name="Albert R."/>
            <person name="Binder M."/>
            <person name="Bloem J."/>
            <person name="Labutti K."/>
            <person name="Salamov A."/>
            <person name="Andreopoulos B."/>
            <person name="Baker S."/>
            <person name="Barry K."/>
            <person name="Bills G."/>
            <person name="Bluhm B."/>
            <person name="Cannon C."/>
            <person name="Castanera R."/>
            <person name="Culley D."/>
            <person name="Daum C."/>
            <person name="Ezra D."/>
            <person name="Gonzalez J."/>
            <person name="Henrissat B."/>
            <person name="Kuo A."/>
            <person name="Liang C."/>
            <person name="Lipzen A."/>
            <person name="Lutzoni F."/>
            <person name="Magnuson J."/>
            <person name="Mondo S."/>
            <person name="Nolan M."/>
            <person name="Ohm R."/>
            <person name="Pangilinan J."/>
            <person name="Park H.-J."/>
            <person name="Ramirez L."/>
            <person name="Alfaro M."/>
            <person name="Sun H."/>
            <person name="Tritt A."/>
            <person name="Yoshinaga Y."/>
            <person name="Zwiers L.-H."/>
            <person name="Turgeon B."/>
            <person name="Goodwin S."/>
            <person name="Spatafora J."/>
            <person name="Crous P."/>
            <person name="Grigoriev I."/>
        </authorList>
    </citation>
    <scope>NUCLEOTIDE SEQUENCE</scope>
    <source>
        <strain evidence="2">CBS 260.36</strain>
    </source>
</reference>
<accession>A0A9P4IZ47</accession>
<feature type="transmembrane region" description="Helical" evidence="1">
    <location>
        <begin position="108"/>
        <end position="130"/>
    </location>
</feature>
<evidence type="ECO:0000313" key="3">
    <source>
        <dbReference type="Proteomes" id="UP000799439"/>
    </source>
</evidence>
<organism evidence="2 3">
    <name type="scientific">Myriangium duriaei CBS 260.36</name>
    <dbReference type="NCBI Taxonomy" id="1168546"/>
    <lineage>
        <taxon>Eukaryota</taxon>
        <taxon>Fungi</taxon>
        <taxon>Dikarya</taxon>
        <taxon>Ascomycota</taxon>
        <taxon>Pezizomycotina</taxon>
        <taxon>Dothideomycetes</taxon>
        <taxon>Dothideomycetidae</taxon>
        <taxon>Myriangiales</taxon>
        <taxon>Myriangiaceae</taxon>
        <taxon>Myriangium</taxon>
    </lineage>
</organism>
<sequence length="257" mass="28615">MSNAMIFAVPGFVASQQMLHYGGGSITILTLAPLATSKLRIVALLASVQGLDAELKIRFLWSVGILQAVISLVFMFITIFECHSVQRLWDFTSPGTCNLSQMTVNFSVFQACIIPGILSVCRAVVIYRVVHDPDASCTYTKLTLWYSCEVWLIVILATIPLLRPLVRRFFKGKVAEGVEYTTPYSMEDSSAQQIENKYFKSADPGNLDVHISTTMVFKGVSGVPSYRDCVSGIRPRYSTVIPCNRDVTYIRQRFPSS</sequence>
<protein>
    <recommendedName>
        <fullName evidence="4">Integral membrane protein</fullName>
    </recommendedName>
</protein>
<evidence type="ECO:0000256" key="1">
    <source>
        <dbReference type="SAM" id="Phobius"/>
    </source>
</evidence>
<evidence type="ECO:0008006" key="4">
    <source>
        <dbReference type="Google" id="ProtNLM"/>
    </source>
</evidence>
<keyword evidence="1" id="KW-0472">Membrane</keyword>
<keyword evidence="1" id="KW-1133">Transmembrane helix</keyword>
<keyword evidence="1" id="KW-0812">Transmembrane</keyword>
<feature type="transmembrane region" description="Helical" evidence="1">
    <location>
        <begin position="59"/>
        <end position="80"/>
    </location>
</feature>
<name>A0A9P4IZ47_9PEZI</name>
<evidence type="ECO:0000313" key="2">
    <source>
        <dbReference type="EMBL" id="KAF2149494.1"/>
    </source>
</evidence>
<dbReference type="AlphaFoldDB" id="A0A9P4IZ47"/>
<comment type="caution">
    <text evidence="2">The sequence shown here is derived from an EMBL/GenBank/DDBJ whole genome shotgun (WGS) entry which is preliminary data.</text>
</comment>
<feature type="transmembrane region" description="Helical" evidence="1">
    <location>
        <begin position="142"/>
        <end position="162"/>
    </location>
</feature>
<dbReference type="InterPro" id="IPR052337">
    <property type="entry name" value="SAT4-like"/>
</dbReference>
<keyword evidence="3" id="KW-1185">Reference proteome</keyword>